<organism evidence="5 6">
    <name type="scientific">Eutypa lata (strain UCR-EL1)</name>
    <name type="common">Grapevine dieback disease fungus</name>
    <name type="synonym">Eutypa armeniacae</name>
    <dbReference type="NCBI Taxonomy" id="1287681"/>
    <lineage>
        <taxon>Eukaryota</taxon>
        <taxon>Fungi</taxon>
        <taxon>Dikarya</taxon>
        <taxon>Ascomycota</taxon>
        <taxon>Pezizomycotina</taxon>
        <taxon>Sordariomycetes</taxon>
        <taxon>Xylariomycetidae</taxon>
        <taxon>Xylariales</taxon>
        <taxon>Diatrypaceae</taxon>
        <taxon>Eutypa</taxon>
    </lineage>
</organism>
<comment type="similarity">
    <text evidence="1">Belongs to the class-II pyridine nucleotide-disulfide oxidoreductase family.</text>
</comment>
<evidence type="ECO:0000259" key="4">
    <source>
        <dbReference type="Pfam" id="PF07992"/>
    </source>
</evidence>
<dbReference type="Gene3D" id="3.50.50.60">
    <property type="entry name" value="FAD/NAD(P)-binding domain"/>
    <property type="match status" value="3"/>
</dbReference>
<dbReference type="eggNOG" id="ENOG502S1DJ">
    <property type="taxonomic scope" value="Eukaryota"/>
</dbReference>
<keyword evidence="3" id="KW-0560">Oxidoreductase</keyword>
<evidence type="ECO:0000313" key="5">
    <source>
        <dbReference type="EMBL" id="EMR70825.1"/>
    </source>
</evidence>
<dbReference type="GO" id="GO:0016491">
    <property type="term" value="F:oxidoreductase activity"/>
    <property type="evidence" value="ECO:0007669"/>
    <property type="project" value="UniProtKB-KW"/>
</dbReference>
<dbReference type="OrthoDB" id="10260355at2759"/>
<keyword evidence="2" id="KW-0285">Flavoprotein</keyword>
<dbReference type="InterPro" id="IPR036188">
    <property type="entry name" value="FAD/NAD-bd_sf"/>
</dbReference>
<gene>
    <name evidence="5" type="ORF">UCREL1_2136</name>
</gene>
<evidence type="ECO:0000256" key="2">
    <source>
        <dbReference type="ARBA" id="ARBA00022630"/>
    </source>
</evidence>
<dbReference type="OMA" id="QHMHNVL"/>
<accession>M7TVY7</accession>
<evidence type="ECO:0000313" key="6">
    <source>
        <dbReference type="Proteomes" id="UP000012174"/>
    </source>
</evidence>
<dbReference type="SUPFAM" id="SSF51905">
    <property type="entry name" value="FAD/NAD(P)-binding domain"/>
    <property type="match status" value="1"/>
</dbReference>
<dbReference type="HOGENOM" id="CLU_031864_5_0_1"/>
<dbReference type="Pfam" id="PF07992">
    <property type="entry name" value="Pyr_redox_2"/>
    <property type="match status" value="1"/>
</dbReference>
<dbReference type="InterPro" id="IPR023753">
    <property type="entry name" value="FAD/NAD-binding_dom"/>
</dbReference>
<feature type="domain" description="FAD/NAD(P)-binding" evidence="4">
    <location>
        <begin position="14"/>
        <end position="136"/>
    </location>
</feature>
<sequence>MPPQAQTPTPELVDVLIVGGGPAGLTSAVSIARNIHTAIVFDSHSYRNERATRFHMLPTWDGMDPTAFRDSARNNTLENYQTTFYEDVKIEEANKNGNIFELTDENGKVWKGRSLVLATGIIDVPLDIPGFDECWGRSITCIDLPTSSFHCLFCHGYEQRNSVSSGVLAFDDTTPIPFDLHASRNAAQLTKSVTIYTHGNTSRVSEIQVSLGSVAPDTIDNRRITKFVLGPNKTGLTIHFKDGSSKYEAFLSYSPKSTLKSDFLAKQLGLKTTQEGDLMVKPPFGETSLRGCFAAGDNSSFSKTIPNAVNTGSNSAVGAASYVQSRMYGQGSLGEHLEMMLE</sequence>
<dbReference type="KEGG" id="ela:UCREL1_2136"/>
<dbReference type="EMBL" id="KB705773">
    <property type="protein sequence ID" value="EMR70825.1"/>
    <property type="molecule type" value="Genomic_DNA"/>
</dbReference>
<dbReference type="Proteomes" id="UP000012174">
    <property type="component" value="Unassembled WGS sequence"/>
</dbReference>
<dbReference type="GO" id="GO:0097237">
    <property type="term" value="P:cellular response to toxic substance"/>
    <property type="evidence" value="ECO:0007669"/>
    <property type="project" value="UniProtKB-ARBA"/>
</dbReference>
<name>M7TVY7_EUTLA</name>
<protein>
    <submittedName>
        <fullName evidence="5">Putative thioredoxin reductase protein</fullName>
    </submittedName>
</protein>
<dbReference type="PANTHER" id="PTHR48105">
    <property type="entry name" value="THIOREDOXIN REDUCTASE 1-RELATED-RELATED"/>
    <property type="match status" value="1"/>
</dbReference>
<dbReference type="AlphaFoldDB" id="M7TVY7"/>
<dbReference type="InterPro" id="IPR050097">
    <property type="entry name" value="Ferredoxin-NADP_redctase_2"/>
</dbReference>
<proteinExistence type="inferred from homology"/>
<dbReference type="PRINTS" id="PR00368">
    <property type="entry name" value="FADPNR"/>
</dbReference>
<evidence type="ECO:0000256" key="1">
    <source>
        <dbReference type="ARBA" id="ARBA00009333"/>
    </source>
</evidence>
<reference evidence="6" key="1">
    <citation type="journal article" date="2013" name="Genome Announc.">
        <title>Draft genome sequence of the grapevine dieback fungus Eutypa lata UCR-EL1.</title>
        <authorList>
            <person name="Blanco-Ulate B."/>
            <person name="Rolshausen P.E."/>
            <person name="Cantu D."/>
        </authorList>
    </citation>
    <scope>NUCLEOTIDE SEQUENCE [LARGE SCALE GENOMIC DNA]</scope>
    <source>
        <strain evidence="6">UCR-EL1</strain>
    </source>
</reference>
<dbReference type="STRING" id="1287681.M7TVY7"/>
<keyword evidence="6" id="KW-1185">Reference proteome</keyword>
<evidence type="ECO:0000256" key="3">
    <source>
        <dbReference type="ARBA" id="ARBA00023002"/>
    </source>
</evidence>
<dbReference type="PRINTS" id="PR00469">
    <property type="entry name" value="PNDRDTASEII"/>
</dbReference>